<evidence type="ECO:0000259" key="1">
    <source>
        <dbReference type="Pfam" id="PF02470"/>
    </source>
</evidence>
<dbReference type="Pfam" id="PF02470">
    <property type="entry name" value="MlaD"/>
    <property type="match status" value="1"/>
</dbReference>
<feature type="domain" description="Mammalian cell entry C-terminal" evidence="2">
    <location>
        <begin position="122"/>
        <end position="293"/>
    </location>
</feature>
<evidence type="ECO:0000259" key="2">
    <source>
        <dbReference type="Pfam" id="PF11887"/>
    </source>
</evidence>
<dbReference type="Proteomes" id="UP000517916">
    <property type="component" value="Unassembled WGS sequence"/>
</dbReference>
<dbReference type="InterPro" id="IPR024516">
    <property type="entry name" value="Mce_C"/>
</dbReference>
<sequence length="367" mass="38332">MLTRRVRLQVFGFLLLGLAAVAYVAANYVGLDRLIGASGYTVTVQLSDSGGIFSNAEVDYRGVPVGRVGALRLTDKGVNVELHIDKSAESIPADVEAVVANRSAVGEQYVDLRPRTASGPLLGQGSVILQANTKIPLPVESLLSNLDKMVSSVPTDSLHTLIDEFDTATRGAAPDFQVLLDTTHKFTETANQHVSQATQLVTDATTVLRTQNEEAAALTSFGDNAKLVAKQLADSDTDLRKLIAATPELAAQVGQLVKDTNPSLGVLIANLLTTSTVAYTRQPALQQLLVSAPKAVAVGSSVITPDGAKFGLSLTFFDPPPCTAGYGGTTRRDGFDTGPVVPLNTGARCALGPGDATGVRGAQNAPR</sequence>
<dbReference type="Pfam" id="PF11887">
    <property type="entry name" value="Mce4_CUP1"/>
    <property type="match status" value="1"/>
</dbReference>
<proteinExistence type="predicted"/>
<gene>
    <name evidence="3" type="ORF">BC739_002042</name>
</gene>
<dbReference type="PANTHER" id="PTHR33371">
    <property type="entry name" value="INTERMEMBRANE PHOSPHOLIPID TRANSPORT SYSTEM BINDING PROTEIN MLAD-RELATED"/>
    <property type="match status" value="1"/>
</dbReference>
<dbReference type="InterPro" id="IPR005693">
    <property type="entry name" value="Mce"/>
</dbReference>
<dbReference type="EMBL" id="JACJID010000002">
    <property type="protein sequence ID" value="MBA8924843.1"/>
    <property type="molecule type" value="Genomic_DNA"/>
</dbReference>
<organism evidence="3 4">
    <name type="scientific">Kutzneria viridogrisea</name>
    <dbReference type="NCBI Taxonomy" id="47990"/>
    <lineage>
        <taxon>Bacteria</taxon>
        <taxon>Bacillati</taxon>
        <taxon>Actinomycetota</taxon>
        <taxon>Actinomycetes</taxon>
        <taxon>Pseudonocardiales</taxon>
        <taxon>Pseudonocardiaceae</taxon>
        <taxon>Kutzneria</taxon>
    </lineage>
</organism>
<protein>
    <submittedName>
        <fullName evidence="3">Phospholipid/cholesterol/gamma-HCH transport system substrate-binding protein</fullName>
    </submittedName>
</protein>
<dbReference type="InterPro" id="IPR052336">
    <property type="entry name" value="MlaD_Phospholipid_Transporter"/>
</dbReference>
<name>A0ABR6BD85_9PSEU</name>
<keyword evidence="4" id="KW-1185">Reference proteome</keyword>
<comment type="caution">
    <text evidence="3">The sequence shown here is derived from an EMBL/GenBank/DDBJ whole genome shotgun (WGS) entry which is preliminary data.</text>
</comment>
<dbReference type="InterPro" id="IPR003399">
    <property type="entry name" value="Mce/MlaD"/>
</dbReference>
<reference evidence="3 4" key="1">
    <citation type="submission" date="2020-08" db="EMBL/GenBank/DDBJ databases">
        <title>Genomic Encyclopedia of Archaeal and Bacterial Type Strains, Phase II (KMG-II): from individual species to whole genera.</title>
        <authorList>
            <person name="Goeker M."/>
        </authorList>
    </citation>
    <scope>NUCLEOTIDE SEQUENCE [LARGE SCALE GENOMIC DNA]</scope>
    <source>
        <strain evidence="3 4">DSM 43850</strain>
    </source>
</reference>
<accession>A0ABR6BD85</accession>
<dbReference type="NCBIfam" id="TIGR00996">
    <property type="entry name" value="Mtu_fam_mce"/>
    <property type="match status" value="1"/>
</dbReference>
<dbReference type="PANTHER" id="PTHR33371:SF16">
    <property type="entry name" value="MCE-FAMILY PROTEIN MCE3F"/>
    <property type="match status" value="1"/>
</dbReference>
<evidence type="ECO:0000313" key="4">
    <source>
        <dbReference type="Proteomes" id="UP000517916"/>
    </source>
</evidence>
<evidence type="ECO:0000313" key="3">
    <source>
        <dbReference type="EMBL" id="MBA8924843.1"/>
    </source>
</evidence>
<feature type="domain" description="Mce/MlaD" evidence="1">
    <location>
        <begin position="39"/>
        <end position="114"/>
    </location>
</feature>
<dbReference type="RefSeq" id="WP_182837095.1">
    <property type="nucleotide sequence ID" value="NZ_BAAABQ010000010.1"/>
</dbReference>